<keyword evidence="3" id="KW-1185">Reference proteome</keyword>
<proteinExistence type="predicted"/>
<dbReference type="Proteomes" id="UP001596303">
    <property type="component" value="Unassembled WGS sequence"/>
</dbReference>
<evidence type="ECO:0000256" key="1">
    <source>
        <dbReference type="ARBA" id="ARBA00022679"/>
    </source>
</evidence>
<dbReference type="InterPro" id="IPR027417">
    <property type="entry name" value="P-loop_NTPase"/>
</dbReference>
<dbReference type="PANTHER" id="PTHR10605:SF56">
    <property type="entry name" value="BIFUNCTIONAL HEPARAN SULFATE N-DEACETYLASE_N-SULFOTRANSFERASE"/>
    <property type="match status" value="1"/>
</dbReference>
<dbReference type="RefSeq" id="WP_377373863.1">
    <property type="nucleotide sequence ID" value="NZ_JBHSSW010000001.1"/>
</dbReference>
<evidence type="ECO:0000313" key="2">
    <source>
        <dbReference type="EMBL" id="MFC6196463.1"/>
    </source>
</evidence>
<sequence>MTRKTFLLGVGCQKGGTTWVHDHLSKHPQCALGIAKEYHTFDTIASEQQRHLLLRSMKRLRFGLEKAERFLKSSPTIAIDNKNKLLDGFDLAEQVERNLRKVLFSIDREDYVQYFSRLAMQDSIRLTGDITPEYAVLSEQNFRDIKQLIEEKGDLKIKVLFMMRDPIERIFSSEKMNCRRRGLDEEQAAINTVDSYKKRTHAPKSQYEKTISAIESVFDPSDIHYVFYEELFKSKDLSQLYEFLELDDLIEADFGYNPLPSGKVKTSLDEKGVKEMRSYFDNTYKFVSDRFGAERISHIWKHF</sequence>
<dbReference type="PANTHER" id="PTHR10605">
    <property type="entry name" value="HEPARAN SULFATE SULFOTRANSFERASE"/>
    <property type="match status" value="1"/>
</dbReference>
<dbReference type="EMBL" id="JBHSSW010000001">
    <property type="protein sequence ID" value="MFC6196463.1"/>
    <property type="molecule type" value="Genomic_DNA"/>
</dbReference>
<accession>A0ABW1S484</accession>
<name>A0ABW1S484_9PROT</name>
<reference evidence="3" key="1">
    <citation type="journal article" date="2019" name="Int. J. Syst. Evol. Microbiol.">
        <title>The Global Catalogue of Microorganisms (GCM) 10K type strain sequencing project: providing services to taxonomists for standard genome sequencing and annotation.</title>
        <authorList>
            <consortium name="The Broad Institute Genomics Platform"/>
            <consortium name="The Broad Institute Genome Sequencing Center for Infectious Disease"/>
            <person name="Wu L."/>
            <person name="Ma J."/>
        </authorList>
    </citation>
    <scope>NUCLEOTIDE SEQUENCE [LARGE SCALE GENOMIC DNA]</scope>
    <source>
        <strain evidence="3">CGMCC-1.15741</strain>
    </source>
</reference>
<organism evidence="2 3">
    <name type="scientific">Ponticaulis profundi</name>
    <dbReference type="NCBI Taxonomy" id="2665222"/>
    <lineage>
        <taxon>Bacteria</taxon>
        <taxon>Pseudomonadati</taxon>
        <taxon>Pseudomonadota</taxon>
        <taxon>Alphaproteobacteria</taxon>
        <taxon>Hyphomonadales</taxon>
        <taxon>Hyphomonadaceae</taxon>
        <taxon>Ponticaulis</taxon>
    </lineage>
</organism>
<protein>
    <submittedName>
        <fullName evidence="2">Sulfotransferase</fullName>
    </submittedName>
</protein>
<dbReference type="Gene3D" id="3.40.50.300">
    <property type="entry name" value="P-loop containing nucleotide triphosphate hydrolases"/>
    <property type="match status" value="1"/>
</dbReference>
<keyword evidence="1" id="KW-0808">Transferase</keyword>
<gene>
    <name evidence="2" type="ORF">ACFQDM_00145</name>
</gene>
<dbReference type="InterPro" id="IPR037359">
    <property type="entry name" value="NST/OST"/>
</dbReference>
<dbReference type="Pfam" id="PF13469">
    <property type="entry name" value="Sulfotransfer_3"/>
    <property type="match status" value="1"/>
</dbReference>
<dbReference type="SUPFAM" id="SSF52540">
    <property type="entry name" value="P-loop containing nucleoside triphosphate hydrolases"/>
    <property type="match status" value="1"/>
</dbReference>
<evidence type="ECO:0000313" key="3">
    <source>
        <dbReference type="Proteomes" id="UP001596303"/>
    </source>
</evidence>
<comment type="caution">
    <text evidence="2">The sequence shown here is derived from an EMBL/GenBank/DDBJ whole genome shotgun (WGS) entry which is preliminary data.</text>
</comment>